<dbReference type="AlphaFoldDB" id="A0A3B1AAJ6"/>
<name>A0A3B1AAJ6_9ZZZZ</name>
<dbReference type="InterPro" id="IPR045630">
    <property type="entry name" value="DUF6316"/>
</dbReference>
<gene>
    <name evidence="2" type="ORF">MNBD_GAMMA22-1588</name>
</gene>
<feature type="domain" description="DUF6316" evidence="1">
    <location>
        <begin position="6"/>
        <end position="57"/>
    </location>
</feature>
<proteinExistence type="predicted"/>
<dbReference type="EMBL" id="UOFS01000038">
    <property type="protein sequence ID" value="VAW98620.1"/>
    <property type="molecule type" value="Genomic_DNA"/>
</dbReference>
<protein>
    <recommendedName>
        <fullName evidence="1">DUF6316 domain-containing protein</fullName>
    </recommendedName>
</protein>
<reference evidence="2" key="1">
    <citation type="submission" date="2018-06" db="EMBL/GenBank/DDBJ databases">
        <authorList>
            <person name="Zhirakovskaya E."/>
        </authorList>
    </citation>
    <scope>NUCLEOTIDE SEQUENCE</scope>
</reference>
<evidence type="ECO:0000313" key="2">
    <source>
        <dbReference type="EMBL" id="VAW98620.1"/>
    </source>
</evidence>
<dbReference type="Pfam" id="PF19837">
    <property type="entry name" value="DUF6316"/>
    <property type="match status" value="1"/>
</dbReference>
<sequence>MGIDNRSGESENIPFRTGRFYNVGSNWYFSSREQADLGPFLTKEAATQALLVYLQDIETQNNLTIAS</sequence>
<accession>A0A3B1AAJ6</accession>
<organism evidence="2">
    <name type="scientific">hydrothermal vent metagenome</name>
    <dbReference type="NCBI Taxonomy" id="652676"/>
    <lineage>
        <taxon>unclassified sequences</taxon>
        <taxon>metagenomes</taxon>
        <taxon>ecological metagenomes</taxon>
    </lineage>
</organism>
<evidence type="ECO:0000259" key="1">
    <source>
        <dbReference type="Pfam" id="PF19837"/>
    </source>
</evidence>